<comment type="cofactor">
    <cofactor evidence="16 19">
        <name>Ca(2+)</name>
        <dbReference type="ChEBI" id="CHEBI:29108"/>
    </cofactor>
    <text evidence="16 19">Binds 2 calcium ions per subunit.</text>
</comment>
<organism evidence="22 23">
    <name type="scientific">Solanum verrucosum</name>
    <dbReference type="NCBI Taxonomy" id="315347"/>
    <lineage>
        <taxon>Eukaryota</taxon>
        <taxon>Viridiplantae</taxon>
        <taxon>Streptophyta</taxon>
        <taxon>Embryophyta</taxon>
        <taxon>Tracheophyta</taxon>
        <taxon>Spermatophyta</taxon>
        <taxon>Magnoliopsida</taxon>
        <taxon>eudicotyledons</taxon>
        <taxon>Gunneridae</taxon>
        <taxon>Pentapetalae</taxon>
        <taxon>asterids</taxon>
        <taxon>lamiids</taxon>
        <taxon>Solanales</taxon>
        <taxon>Solanaceae</taxon>
        <taxon>Solanoideae</taxon>
        <taxon>Solaneae</taxon>
        <taxon>Solanum</taxon>
    </lineage>
</organism>
<feature type="binding site" evidence="16">
    <location>
        <position position="339"/>
    </location>
    <ligand>
        <name>Ca(2+)</name>
        <dbReference type="ChEBI" id="CHEBI:29108"/>
        <label>2</label>
    </ligand>
</feature>
<feature type="site" description="Transition state stabilizer" evidence="17">
    <location>
        <position position="147"/>
    </location>
</feature>
<reference evidence="22" key="1">
    <citation type="submission" date="2023-08" db="EMBL/GenBank/DDBJ databases">
        <title>A de novo genome assembly of Solanum verrucosum Schlechtendal, a Mexican diploid species geographically isolated from the other diploid A-genome species in potato relatives.</title>
        <authorList>
            <person name="Hosaka K."/>
        </authorList>
    </citation>
    <scope>NUCLEOTIDE SEQUENCE</scope>
    <source>
        <tissue evidence="22">Young leaves</tissue>
    </source>
</reference>
<feature type="disulfide bond" evidence="18">
    <location>
        <begin position="153"/>
        <end position="158"/>
    </location>
</feature>
<evidence type="ECO:0000313" key="23">
    <source>
        <dbReference type="Proteomes" id="UP001234989"/>
    </source>
</evidence>
<dbReference type="Proteomes" id="UP001234989">
    <property type="component" value="Chromosome 2"/>
</dbReference>
<dbReference type="EC" id="1.11.1.7" evidence="3 19"/>
<dbReference type="GO" id="GO:0006979">
    <property type="term" value="P:response to oxidative stress"/>
    <property type="evidence" value="ECO:0007669"/>
    <property type="project" value="UniProtKB-UniRule"/>
</dbReference>
<keyword evidence="19" id="KW-0964">Secreted</keyword>
<name>A0AAF0Q9G1_SOLVR</name>
<dbReference type="PANTHER" id="PTHR31388:SF230">
    <property type="entry name" value="PEROXIDASE"/>
    <property type="match status" value="1"/>
</dbReference>
<feature type="binding site" evidence="15">
    <location>
        <position position="248"/>
    </location>
    <ligand>
        <name>substrate</name>
    </ligand>
</feature>
<dbReference type="PANTHER" id="PTHR31388">
    <property type="entry name" value="PEROXIDASE 72-RELATED"/>
    <property type="match status" value="1"/>
</dbReference>
<feature type="binding site" description="axial binding residue" evidence="16">
    <location>
        <position position="278"/>
    </location>
    <ligand>
        <name>heme b</name>
        <dbReference type="ChEBI" id="CHEBI:60344"/>
    </ligand>
    <ligandPart>
        <name>Fe</name>
        <dbReference type="ChEBI" id="CHEBI:18248"/>
    </ligandPart>
</feature>
<evidence type="ECO:0000256" key="17">
    <source>
        <dbReference type="PIRSR" id="PIRSR600823-4"/>
    </source>
</evidence>
<dbReference type="AlphaFoldDB" id="A0AAF0Q9G1"/>
<dbReference type="SUPFAM" id="SSF48113">
    <property type="entry name" value="Heme-dependent peroxidases"/>
    <property type="match status" value="1"/>
</dbReference>
<proteinExistence type="inferred from homology"/>
<feature type="binding site" evidence="16">
    <location>
        <position position="173"/>
    </location>
    <ligand>
        <name>Ca(2+)</name>
        <dbReference type="ChEBI" id="CHEBI:29108"/>
        <label>1</label>
    </ligand>
</feature>
<dbReference type="GO" id="GO:0020037">
    <property type="term" value="F:heme binding"/>
    <property type="evidence" value="ECO:0007669"/>
    <property type="project" value="UniProtKB-UniRule"/>
</dbReference>
<evidence type="ECO:0000256" key="7">
    <source>
        <dbReference type="ARBA" id="ARBA00022837"/>
    </source>
</evidence>
<feature type="binding site" evidence="16">
    <location>
        <position position="152"/>
    </location>
    <ligand>
        <name>Ca(2+)</name>
        <dbReference type="ChEBI" id="CHEBI:29108"/>
        <label>1</label>
    </ligand>
</feature>
<dbReference type="Gene3D" id="1.10.420.10">
    <property type="entry name" value="Peroxidase, domain 2"/>
    <property type="match status" value="1"/>
</dbReference>
<dbReference type="InterPro" id="IPR002016">
    <property type="entry name" value="Haem_peroxidase"/>
</dbReference>
<evidence type="ECO:0000256" key="10">
    <source>
        <dbReference type="ARBA" id="ARBA00023157"/>
    </source>
</evidence>
<keyword evidence="7 16" id="KW-0106">Calcium</keyword>
<feature type="binding site" evidence="16">
    <location>
        <position position="334"/>
    </location>
    <ligand>
        <name>Ca(2+)</name>
        <dbReference type="ChEBI" id="CHEBI:29108"/>
        <label>2</label>
    </ligand>
</feature>
<evidence type="ECO:0000256" key="16">
    <source>
        <dbReference type="PIRSR" id="PIRSR600823-3"/>
    </source>
</evidence>
<evidence type="ECO:0000256" key="19">
    <source>
        <dbReference type="RuleBase" id="RU362060"/>
    </source>
</evidence>
<dbReference type="InterPro" id="IPR019793">
    <property type="entry name" value="Peroxidases_heam-ligand_BS"/>
</dbReference>
<dbReference type="GO" id="GO:0140825">
    <property type="term" value="F:lactoperoxidase activity"/>
    <property type="evidence" value="ECO:0007669"/>
    <property type="project" value="UniProtKB-EC"/>
</dbReference>
<feature type="active site" description="Proton acceptor" evidence="14">
    <location>
        <position position="151"/>
    </location>
</feature>
<evidence type="ECO:0000256" key="1">
    <source>
        <dbReference type="ARBA" id="ARBA00000189"/>
    </source>
</evidence>
<dbReference type="FunFam" id="1.10.420.10:FF:000001">
    <property type="entry name" value="Peroxidase"/>
    <property type="match status" value="1"/>
</dbReference>
<feature type="disulfide bond" evidence="18">
    <location>
        <begin position="120"/>
        <end position="200"/>
    </location>
</feature>
<dbReference type="GO" id="GO:0046872">
    <property type="term" value="F:metal ion binding"/>
    <property type="evidence" value="ECO:0007669"/>
    <property type="project" value="UniProtKB-UniRule"/>
</dbReference>
<comment type="subcellular location">
    <subcellularLocation>
        <location evidence="19">Secreted</location>
    </subcellularLocation>
</comment>
<accession>A0AAF0Q9G1</accession>
<dbReference type="GO" id="GO:0042744">
    <property type="term" value="P:hydrogen peroxide catabolic process"/>
    <property type="evidence" value="ECO:0007669"/>
    <property type="project" value="UniProtKB-KW"/>
</dbReference>
<evidence type="ECO:0000256" key="20">
    <source>
        <dbReference type="SAM" id="MobiDB-lite"/>
    </source>
</evidence>
<evidence type="ECO:0000256" key="5">
    <source>
        <dbReference type="ARBA" id="ARBA00022617"/>
    </source>
</evidence>
<dbReference type="InterPro" id="IPR000823">
    <property type="entry name" value="Peroxidase_pln"/>
</dbReference>
<evidence type="ECO:0000256" key="14">
    <source>
        <dbReference type="PIRSR" id="PIRSR600823-1"/>
    </source>
</evidence>
<feature type="disulfide bond" evidence="18">
    <location>
        <begin position="206"/>
        <end position="407"/>
    </location>
</feature>
<dbReference type="EMBL" id="CP133613">
    <property type="protein sequence ID" value="WMV17175.1"/>
    <property type="molecule type" value="Genomic_DNA"/>
</dbReference>
<evidence type="ECO:0000256" key="18">
    <source>
        <dbReference type="PIRSR" id="PIRSR600823-5"/>
    </source>
</evidence>
<evidence type="ECO:0000259" key="21">
    <source>
        <dbReference type="PROSITE" id="PS50873"/>
    </source>
</evidence>
<keyword evidence="12 19" id="KW-0376">Hydrogen peroxide</keyword>
<feature type="binding site" evidence="16">
    <location>
        <position position="161"/>
    </location>
    <ligand>
        <name>Ca(2+)</name>
        <dbReference type="ChEBI" id="CHEBI:29108"/>
        <label>1</label>
    </ligand>
</feature>
<keyword evidence="10 18" id="KW-1015">Disulfide bond</keyword>
<dbReference type="InterPro" id="IPR010255">
    <property type="entry name" value="Haem_peroxidase_sf"/>
</dbReference>
<feature type="binding site" evidence="16">
    <location>
        <position position="279"/>
    </location>
    <ligand>
        <name>Ca(2+)</name>
        <dbReference type="ChEBI" id="CHEBI:29108"/>
        <label>2</label>
    </ligand>
</feature>
<dbReference type="FunFam" id="1.10.520.10:FF:000001">
    <property type="entry name" value="Peroxidase"/>
    <property type="match status" value="1"/>
</dbReference>
<dbReference type="Gene3D" id="1.10.520.10">
    <property type="match status" value="1"/>
</dbReference>
<keyword evidence="23" id="KW-1185">Reference proteome</keyword>
<dbReference type="InterPro" id="IPR033905">
    <property type="entry name" value="Secretory_peroxidase"/>
</dbReference>
<feature type="binding site" evidence="16">
    <location>
        <position position="157"/>
    </location>
    <ligand>
        <name>Ca(2+)</name>
        <dbReference type="ChEBI" id="CHEBI:29108"/>
        <label>1</label>
    </ligand>
</feature>
<gene>
    <name evidence="22" type="ORF">MTR67_010560</name>
</gene>
<feature type="binding site" evidence="16">
    <location>
        <position position="159"/>
    </location>
    <ligand>
        <name>Ca(2+)</name>
        <dbReference type="ChEBI" id="CHEBI:29108"/>
        <label>1</label>
    </ligand>
</feature>
<protein>
    <recommendedName>
        <fullName evidence="3 19">Peroxidase</fullName>
        <ecNumber evidence="3 19">1.11.1.7</ecNumber>
    </recommendedName>
</protein>
<keyword evidence="8 19" id="KW-0560">Oxidoreductase</keyword>
<evidence type="ECO:0000256" key="9">
    <source>
        <dbReference type="ARBA" id="ARBA00023004"/>
    </source>
</evidence>
<comment type="cofactor">
    <cofactor evidence="16 19">
        <name>heme b</name>
        <dbReference type="ChEBI" id="CHEBI:60344"/>
    </cofactor>
    <text evidence="16 19">Binds 1 heme b (iron(II)-protoporphyrin IX) group per subunit.</text>
</comment>
<evidence type="ECO:0000256" key="3">
    <source>
        <dbReference type="ARBA" id="ARBA00012313"/>
    </source>
</evidence>
<evidence type="ECO:0000256" key="8">
    <source>
        <dbReference type="ARBA" id="ARBA00023002"/>
    </source>
</evidence>
<feature type="region of interest" description="Disordered" evidence="20">
    <location>
        <begin position="1"/>
        <end position="25"/>
    </location>
</feature>
<feature type="domain" description="Plant heme peroxidase family profile" evidence="21">
    <location>
        <begin position="110"/>
        <end position="411"/>
    </location>
</feature>
<keyword evidence="11" id="KW-0325">Glycoprotein</keyword>
<evidence type="ECO:0000256" key="15">
    <source>
        <dbReference type="PIRSR" id="PIRSR600823-2"/>
    </source>
</evidence>
<comment type="function">
    <text evidence="19">Removal of H(2)O(2), oxidation of toxic reductants, biosynthesis and degradation of lignin, suberization, auxin catabolism, response to environmental stresses such as wounding, pathogen attack and oxidative stress.</text>
</comment>
<sequence>MDPPQVETMDISGKSYPPIEDEQDKTADQCFAEDTNFDSSRRCSLHAEVNRGGTNYEQSPDPEVVAELAAEFRSVEAMFTLSAIMNMESHMFLTYPLICFLFLSSFVYGQLDYKYYDTTCPSLIKIVRNGVWSAISNDTRMPASLLRLHFHDCFVNGCDGSILLDDTSTFTGEKNAFPNRNSARGYEVIDAIKANVEKACPSTVSCTDILTLAAREAIYLTRGPFWSVCLGRRDSLTASQNAANDQLPSPFEPLVNITAKFVSKGLDVKDVVVLSGAHTLGFAQCSTFKRRLFDFDGSGNPEPTLDSSLLGSLRSVCPNQKDSDSNLAPLDAVTINRFDNVYFKNLMNNSGLLESDQALMNDNTTAALVSNFSKYPYLFSKEFAASMVKLINIGVLTGQNGEIRKNCRVVN</sequence>
<evidence type="ECO:0000313" key="22">
    <source>
        <dbReference type="EMBL" id="WMV17175.1"/>
    </source>
</evidence>
<evidence type="ECO:0000256" key="4">
    <source>
        <dbReference type="ARBA" id="ARBA00022559"/>
    </source>
</evidence>
<comment type="similarity">
    <text evidence="19">Belongs to the peroxidase family. Classical plant (class III) peroxidase subfamily.</text>
</comment>
<comment type="catalytic activity">
    <reaction evidence="1 19">
        <text>2 a phenolic donor + H2O2 = 2 a phenolic radical donor + 2 H2O</text>
        <dbReference type="Rhea" id="RHEA:56136"/>
        <dbReference type="ChEBI" id="CHEBI:15377"/>
        <dbReference type="ChEBI" id="CHEBI:16240"/>
        <dbReference type="ChEBI" id="CHEBI:139520"/>
        <dbReference type="ChEBI" id="CHEBI:139521"/>
        <dbReference type="EC" id="1.11.1.7"/>
    </reaction>
</comment>
<feature type="disulfide bond" evidence="18">
    <location>
        <begin position="285"/>
        <end position="317"/>
    </location>
</feature>
<feature type="binding site" evidence="16">
    <location>
        <position position="331"/>
    </location>
    <ligand>
        <name>Ca(2+)</name>
        <dbReference type="ChEBI" id="CHEBI:29108"/>
        <label>2</label>
    </ligand>
</feature>
<comment type="similarity">
    <text evidence="2">Belongs to the peroxidase family. Ascorbate peroxidase subfamily.</text>
</comment>
<evidence type="ECO:0000256" key="2">
    <source>
        <dbReference type="ARBA" id="ARBA00006873"/>
    </source>
</evidence>
<dbReference type="CDD" id="cd00693">
    <property type="entry name" value="secretory_peroxidase"/>
    <property type="match status" value="1"/>
</dbReference>
<evidence type="ECO:0000256" key="11">
    <source>
        <dbReference type="ARBA" id="ARBA00023180"/>
    </source>
</evidence>
<comment type="function">
    <text evidence="13">Suggested to catalyze the deposition of the aromatic residues of suberin on the cell wall and thus play a role in cell-suberization.</text>
</comment>
<evidence type="ECO:0000256" key="6">
    <source>
        <dbReference type="ARBA" id="ARBA00022723"/>
    </source>
</evidence>
<feature type="binding site" evidence="16">
    <location>
        <position position="155"/>
    </location>
    <ligand>
        <name>Ca(2+)</name>
        <dbReference type="ChEBI" id="CHEBI:29108"/>
        <label>1</label>
    </ligand>
</feature>
<keyword evidence="5 19" id="KW-0349">Heme</keyword>
<dbReference type="GO" id="GO:0005576">
    <property type="term" value="C:extracellular region"/>
    <property type="evidence" value="ECO:0007669"/>
    <property type="project" value="UniProtKB-SubCell"/>
</dbReference>
<evidence type="ECO:0000256" key="12">
    <source>
        <dbReference type="ARBA" id="ARBA00023324"/>
    </source>
</evidence>
<keyword evidence="4 19" id="KW-0575">Peroxidase</keyword>
<keyword evidence="9 16" id="KW-0408">Iron</keyword>
<keyword evidence="6 16" id="KW-0479">Metal-binding</keyword>
<evidence type="ECO:0000256" key="13">
    <source>
        <dbReference type="ARBA" id="ARBA00053519"/>
    </source>
</evidence>
<dbReference type="PRINTS" id="PR00461">
    <property type="entry name" value="PLPEROXIDASE"/>
</dbReference>
<dbReference type="PROSITE" id="PS00435">
    <property type="entry name" value="PEROXIDASE_1"/>
    <property type="match status" value="1"/>
</dbReference>
<dbReference type="PROSITE" id="PS50873">
    <property type="entry name" value="PEROXIDASE_4"/>
    <property type="match status" value="1"/>
</dbReference>
<dbReference type="PRINTS" id="PR00458">
    <property type="entry name" value="PEROXIDASE"/>
</dbReference>
<dbReference type="Pfam" id="PF00141">
    <property type="entry name" value="peroxidase"/>
    <property type="match status" value="1"/>
</dbReference>